<dbReference type="PANTHER" id="PTHR41523">
    <property type="entry name" value="TWO-COMPONENT SYSTEM SENSOR PROTEIN"/>
    <property type="match status" value="1"/>
</dbReference>
<keyword evidence="6 9" id="KW-0418">Kinase</keyword>
<protein>
    <recommendedName>
        <fullName evidence="2">histidine kinase</fullName>
        <ecNumber evidence="2">2.7.13.3</ecNumber>
    </recommendedName>
</protein>
<evidence type="ECO:0000256" key="3">
    <source>
        <dbReference type="ARBA" id="ARBA00022553"/>
    </source>
</evidence>
<name>A0A7W6DEC8_9HYPH</name>
<organism evidence="9 10">
    <name type="scientific">Mycoplana azooxidifex</name>
    <dbReference type="NCBI Taxonomy" id="1636188"/>
    <lineage>
        <taxon>Bacteria</taxon>
        <taxon>Pseudomonadati</taxon>
        <taxon>Pseudomonadota</taxon>
        <taxon>Alphaproteobacteria</taxon>
        <taxon>Hyphomicrobiales</taxon>
        <taxon>Rhizobiaceae</taxon>
        <taxon>Mycoplana</taxon>
    </lineage>
</organism>
<evidence type="ECO:0000256" key="5">
    <source>
        <dbReference type="ARBA" id="ARBA00022741"/>
    </source>
</evidence>
<dbReference type="GO" id="GO:0004673">
    <property type="term" value="F:protein histidine kinase activity"/>
    <property type="evidence" value="ECO:0007669"/>
    <property type="project" value="UniProtKB-EC"/>
</dbReference>
<keyword evidence="10" id="KW-1185">Reference proteome</keyword>
<evidence type="ECO:0000313" key="10">
    <source>
        <dbReference type="Proteomes" id="UP000574761"/>
    </source>
</evidence>
<dbReference type="PANTHER" id="PTHR41523:SF8">
    <property type="entry name" value="ETHYLENE RESPONSE SENSOR PROTEIN"/>
    <property type="match status" value="1"/>
</dbReference>
<evidence type="ECO:0000313" key="9">
    <source>
        <dbReference type="EMBL" id="MBB3979721.1"/>
    </source>
</evidence>
<dbReference type="SMART" id="SM00911">
    <property type="entry name" value="HWE_HK"/>
    <property type="match status" value="1"/>
</dbReference>
<dbReference type="AlphaFoldDB" id="A0A7W6DEC8"/>
<dbReference type="Pfam" id="PF07536">
    <property type="entry name" value="HWE_HK"/>
    <property type="match status" value="1"/>
</dbReference>
<dbReference type="Gene3D" id="3.30.565.10">
    <property type="entry name" value="Histidine kinase-like ATPase, C-terminal domain"/>
    <property type="match status" value="1"/>
</dbReference>
<accession>A0A7W6DEC8</accession>
<keyword evidence="4" id="KW-0808">Transferase</keyword>
<evidence type="ECO:0000256" key="1">
    <source>
        <dbReference type="ARBA" id="ARBA00000085"/>
    </source>
</evidence>
<keyword evidence="7" id="KW-0067">ATP-binding</keyword>
<gene>
    <name evidence="9" type="ORF">GGQ64_004966</name>
</gene>
<dbReference type="RefSeq" id="WP_183807933.1">
    <property type="nucleotide sequence ID" value="NZ_JACIEE010000013.1"/>
</dbReference>
<keyword evidence="3" id="KW-0597">Phosphoprotein</keyword>
<evidence type="ECO:0000256" key="7">
    <source>
        <dbReference type="ARBA" id="ARBA00022840"/>
    </source>
</evidence>
<dbReference type="EC" id="2.7.13.3" evidence="2"/>
<dbReference type="InterPro" id="IPR036890">
    <property type="entry name" value="HATPase_C_sf"/>
</dbReference>
<dbReference type="EMBL" id="JACIEE010000013">
    <property type="protein sequence ID" value="MBB3979721.1"/>
    <property type="molecule type" value="Genomic_DNA"/>
</dbReference>
<evidence type="ECO:0000259" key="8">
    <source>
        <dbReference type="SMART" id="SM00911"/>
    </source>
</evidence>
<feature type="domain" description="Signal transduction histidine kinase HWE region" evidence="8">
    <location>
        <begin position="214"/>
        <end position="293"/>
    </location>
</feature>
<reference evidence="9 10" key="1">
    <citation type="submission" date="2020-08" db="EMBL/GenBank/DDBJ databases">
        <title>Genomic Encyclopedia of Type Strains, Phase IV (KMG-IV): sequencing the most valuable type-strain genomes for metagenomic binning, comparative biology and taxonomic classification.</title>
        <authorList>
            <person name="Goeker M."/>
        </authorList>
    </citation>
    <scope>NUCLEOTIDE SEQUENCE [LARGE SCALE GENOMIC DNA]</scope>
    <source>
        <strain evidence="9 10">DSM 100211</strain>
    </source>
</reference>
<proteinExistence type="predicted"/>
<comment type="catalytic activity">
    <reaction evidence="1">
        <text>ATP + protein L-histidine = ADP + protein N-phospho-L-histidine.</text>
        <dbReference type="EC" id="2.7.13.3"/>
    </reaction>
</comment>
<evidence type="ECO:0000256" key="4">
    <source>
        <dbReference type="ARBA" id="ARBA00022679"/>
    </source>
</evidence>
<dbReference type="InterPro" id="IPR011102">
    <property type="entry name" value="Sig_transdc_His_kinase_HWE"/>
</dbReference>
<dbReference type="Proteomes" id="UP000574761">
    <property type="component" value="Unassembled WGS sequence"/>
</dbReference>
<evidence type="ECO:0000256" key="2">
    <source>
        <dbReference type="ARBA" id="ARBA00012438"/>
    </source>
</evidence>
<evidence type="ECO:0000256" key="6">
    <source>
        <dbReference type="ARBA" id="ARBA00022777"/>
    </source>
</evidence>
<sequence>MAFVSDVKRTFQPFVTSTRLNRPIPLGHEGIAMVRSTAHAATRENLVSNMPQPYPILVEALTQIAASNDSDQISEIAHNAARRILSAEAIALIQSKAGMIGDVQAPSPFTRPALSFLPDPGATVIAASAMGDEIRSKDCALSGFAGGVQTPSRLLHSPIEEVSNLVSEDTLSDTLGEIVAAQTLARAASAAISRCIDLGEQTQASAHLRLERDEVRHRLKNVYASAIGLANLSLPREHSKEFAQRLRTLAEVHDFLDNEGRDNPGIPLRELLAGVLSPYHDPDMPRILAEGPDIEISSTIAVALGLLANELATNALKHGSLSVGSGQILIQWTCCDGEIGLLWREIGGPEADCTAPASQGSKLMRMIVESQLRGNMEHAVTRSGLRFSVLFPMG</sequence>
<dbReference type="GO" id="GO:0005524">
    <property type="term" value="F:ATP binding"/>
    <property type="evidence" value="ECO:0007669"/>
    <property type="project" value="UniProtKB-KW"/>
</dbReference>
<comment type="caution">
    <text evidence="9">The sequence shown here is derived from an EMBL/GenBank/DDBJ whole genome shotgun (WGS) entry which is preliminary data.</text>
</comment>
<keyword evidence="5" id="KW-0547">Nucleotide-binding</keyword>